<feature type="compositionally biased region" description="Polar residues" evidence="4">
    <location>
        <begin position="458"/>
        <end position="467"/>
    </location>
</feature>
<feature type="compositionally biased region" description="Acidic residues" evidence="4">
    <location>
        <begin position="344"/>
        <end position="353"/>
    </location>
</feature>
<comment type="caution">
    <text evidence="6">The sequence shown here is derived from an EMBL/GenBank/DDBJ whole genome shotgun (WGS) entry which is preliminary data.</text>
</comment>
<feature type="region of interest" description="Disordered" evidence="4">
    <location>
        <begin position="334"/>
        <end position="353"/>
    </location>
</feature>
<dbReference type="Pfam" id="PF00385">
    <property type="entry name" value="Chromo"/>
    <property type="match status" value="1"/>
</dbReference>
<dbReference type="GO" id="GO:0005634">
    <property type="term" value="C:nucleus"/>
    <property type="evidence" value="ECO:0007669"/>
    <property type="project" value="UniProtKB-SubCell"/>
</dbReference>
<gene>
    <name evidence="6" type="ORF">HYALB_00002175</name>
</gene>
<dbReference type="EMBL" id="CAJVRM010000184">
    <property type="protein sequence ID" value="CAG8976659.1"/>
    <property type="molecule type" value="Genomic_DNA"/>
</dbReference>
<reference evidence="6" key="1">
    <citation type="submission" date="2021-07" db="EMBL/GenBank/DDBJ databases">
        <authorList>
            <person name="Durling M."/>
        </authorList>
    </citation>
    <scope>NUCLEOTIDE SEQUENCE</scope>
</reference>
<feature type="compositionally biased region" description="Basic and acidic residues" evidence="4">
    <location>
        <begin position="111"/>
        <end position="130"/>
    </location>
</feature>
<dbReference type="InterPro" id="IPR023780">
    <property type="entry name" value="Chromo_domain"/>
</dbReference>
<dbReference type="Proteomes" id="UP000701801">
    <property type="component" value="Unassembled WGS sequence"/>
</dbReference>
<feature type="region of interest" description="Disordered" evidence="4">
    <location>
        <begin position="232"/>
        <end position="328"/>
    </location>
</feature>
<accession>A0A9N9LQN4</accession>
<dbReference type="InterPro" id="IPR000953">
    <property type="entry name" value="Chromo/chromo_shadow_dom"/>
</dbReference>
<dbReference type="GO" id="GO:0006338">
    <property type="term" value="P:chromatin remodeling"/>
    <property type="evidence" value="ECO:0007669"/>
    <property type="project" value="UniProtKB-ARBA"/>
</dbReference>
<dbReference type="PROSITE" id="PS50013">
    <property type="entry name" value="CHROMO_2"/>
    <property type="match status" value="1"/>
</dbReference>
<dbReference type="OrthoDB" id="3543857at2759"/>
<feature type="region of interest" description="Disordered" evidence="4">
    <location>
        <begin position="1"/>
        <end position="21"/>
    </location>
</feature>
<dbReference type="Gene3D" id="2.40.50.40">
    <property type="match status" value="1"/>
</dbReference>
<organism evidence="6 7">
    <name type="scientific">Hymenoscyphus albidus</name>
    <dbReference type="NCBI Taxonomy" id="595503"/>
    <lineage>
        <taxon>Eukaryota</taxon>
        <taxon>Fungi</taxon>
        <taxon>Dikarya</taxon>
        <taxon>Ascomycota</taxon>
        <taxon>Pezizomycotina</taxon>
        <taxon>Leotiomycetes</taxon>
        <taxon>Helotiales</taxon>
        <taxon>Helotiaceae</taxon>
        <taxon>Hymenoscyphus</taxon>
    </lineage>
</organism>
<evidence type="ECO:0000313" key="7">
    <source>
        <dbReference type="Proteomes" id="UP000701801"/>
    </source>
</evidence>
<keyword evidence="7" id="KW-1185">Reference proteome</keyword>
<sequence length="532" mass="60219">MADNSNHQSSPGIGEDKMPSSSKSYFDFVVAKRPVYVPNSGPPLQPISLLLPHDKPMLIQAEIQLSEDPGRWVYQVYDPEKPGLRVSVRPEKILDWVSPRTLENWELDKPARQEREREELKQEKLAEAAKRRSKKLKKKKKKKSRATTQISKNDKRRLTTNAPISAGPGRKRRVAAEEELVFTSPTTTNRKPKGPSLSTPAKNISLITEDEDEDEDTDAVLIAEQLHGAVGRTFGPFKSAQPTAASTPLRAPSTPTSVGRQASRQPPAKSPLFSSRYAEASASSIQFRKDLEELEQETPRRNGERSIRDKYPNWARSPTMFKKSPERKAALTHIKNPFLKKQEDEEDMGEDLESVSDVVMEEIEEEVEQDEAEEEASQSEYGEVEEILNEREWTYDDGTWGDQFWIKWVGWGHESNTWEPEGNLNSSLVAEYRKKRRERRSRSSTAHPSSHKNRTIKSESATPSLSGLQLRIQVNARSHNSLFVSDDDDDDSDKDKGNKDGDDELDSQPVVTGKDIRKSKVPIVIDSDSDEF</sequence>
<feature type="compositionally biased region" description="Polar residues" evidence="4">
    <location>
        <begin position="1"/>
        <end position="11"/>
    </location>
</feature>
<feature type="compositionally biased region" description="Basic residues" evidence="4">
    <location>
        <begin position="131"/>
        <end position="145"/>
    </location>
</feature>
<feature type="compositionally biased region" description="Polar residues" evidence="4">
    <location>
        <begin position="196"/>
        <end position="206"/>
    </location>
</feature>
<feature type="compositionally biased region" description="Basic residues" evidence="4">
    <location>
        <begin position="433"/>
        <end position="442"/>
    </location>
</feature>
<feature type="region of interest" description="Disordered" evidence="4">
    <location>
        <begin position="363"/>
        <end position="385"/>
    </location>
</feature>
<dbReference type="InterPro" id="IPR023779">
    <property type="entry name" value="Chromodomain_CS"/>
</dbReference>
<dbReference type="SMART" id="SM00298">
    <property type="entry name" value="CHROMO"/>
    <property type="match status" value="1"/>
</dbReference>
<evidence type="ECO:0000313" key="6">
    <source>
        <dbReference type="EMBL" id="CAG8976659.1"/>
    </source>
</evidence>
<evidence type="ECO:0000259" key="5">
    <source>
        <dbReference type="PROSITE" id="PS50013"/>
    </source>
</evidence>
<evidence type="ECO:0000256" key="2">
    <source>
        <dbReference type="ARBA" id="ARBA00011353"/>
    </source>
</evidence>
<dbReference type="CDD" id="cd00024">
    <property type="entry name" value="CD_CSD"/>
    <property type="match status" value="1"/>
</dbReference>
<proteinExistence type="predicted"/>
<feature type="compositionally biased region" description="Polar residues" evidence="4">
    <location>
        <begin position="416"/>
        <end position="428"/>
    </location>
</feature>
<comment type="subunit">
    <text evidence="2">Component of the NuA4 histone acetyltransferase complex.</text>
</comment>
<dbReference type="SUPFAM" id="SSF54160">
    <property type="entry name" value="Chromo domain-like"/>
    <property type="match status" value="1"/>
</dbReference>
<name>A0A9N9LQN4_9HELO</name>
<dbReference type="AlphaFoldDB" id="A0A9N9LQN4"/>
<dbReference type="InterPro" id="IPR016197">
    <property type="entry name" value="Chromo-like_dom_sf"/>
</dbReference>
<protein>
    <recommendedName>
        <fullName evidence="5">Chromo domain-containing protein</fullName>
    </recommendedName>
</protein>
<evidence type="ECO:0000256" key="4">
    <source>
        <dbReference type="SAM" id="MobiDB-lite"/>
    </source>
</evidence>
<feature type="domain" description="Chromo" evidence="5">
    <location>
        <begin position="382"/>
        <end position="444"/>
    </location>
</feature>
<feature type="region of interest" description="Disordered" evidence="4">
    <location>
        <begin position="111"/>
        <end position="216"/>
    </location>
</feature>
<evidence type="ECO:0000256" key="1">
    <source>
        <dbReference type="ARBA" id="ARBA00004123"/>
    </source>
</evidence>
<comment type="subcellular location">
    <subcellularLocation>
        <location evidence="1">Nucleus</location>
    </subcellularLocation>
</comment>
<feature type="compositionally biased region" description="Basic and acidic residues" evidence="4">
    <location>
        <begin position="287"/>
        <end position="311"/>
    </location>
</feature>
<dbReference type="PROSITE" id="PS00598">
    <property type="entry name" value="CHROMO_1"/>
    <property type="match status" value="1"/>
</dbReference>
<feature type="region of interest" description="Disordered" evidence="4">
    <location>
        <begin position="416"/>
        <end position="532"/>
    </location>
</feature>
<keyword evidence="3" id="KW-0539">Nucleus</keyword>
<feature type="compositionally biased region" description="Polar residues" evidence="4">
    <location>
        <begin position="253"/>
        <end position="264"/>
    </location>
</feature>
<evidence type="ECO:0000256" key="3">
    <source>
        <dbReference type="ARBA" id="ARBA00023242"/>
    </source>
</evidence>